<dbReference type="Proteomes" id="UP000866496">
    <property type="component" value="Unassembled WGS sequence"/>
</dbReference>
<sequence>MILEFFEVVLIMKSIEYFRNELNELFKSKKNGYKFKQEEKSPEQNTESDEYVLSFDTLPEEGIDRDNNTFYYTTSVDEICYEIKTSSGCLRTGSFHSNNHNNLEERIFLNAAEKGFVENLEVLKNLATIERLIKELEKKGTEHEIKKYSSELNDEISLYNDNLRKISNIFPDIDKKILKKLEINNSILPLPCPFDTRAVQVASHVPNQEGTYRRSQSSNEYHHTNKRGNVITYKNFNELKNNDPNLGEIFLGTDNNSLYVKCKFKKSEPAKLLPISLYSETKNNIINKLNSNRKLTNNELLAIISAIQSKDTLILKNQLNKFGCNVEGVIAGNGEAYNIGGNATRVDKIIEYQSNGISYKRGNQLTLKLKDRVLEHKTNVVETLVRHLKDENFKCLKVDSNQLKAKYPCLIVTFKYDEYRSKPENIPEGYSEFVTHMMIAQINLKLKEKNLSPLIDRRQSFGFLTPTLTDVHTGVRLSLGLTPNKQWIECVEEGIKQTDKSLAKFTLKDKDDLLNLFRAGEFCGDGHKYLYDLYKTGEKTQEEVNKFLQESKVKSECKDIYFSTKDITRIDKDKLKKGVLKRFYYFDSKNGAITLYDNQHQHGSSLKVNADVIHYFLLKNFSSKDLIKLTEVQECWLKEAIDDAQRNNPFQYIDRKYLSLYRKITRLYAQILGVEQNRGEEKDLAKLTRDLINLQNGVVTSLLKTMPLITDDTSDDEHANKYAQKNFYSPAGMSALFAPLYAAAKVFSYNNEMPISYGSDPYAYFELLLSWNKTLDESQFVRSEVVKEKLENRAFKMLLENFANESNKTGLVKMGRSEVTICFKNIYTEIYSNQIERKKLDVDSIINSNLTAIKNALEINTENDRGAIQFNEEKLRLILKQGINIIQQSFPKYMEHVNSLENNPTVYFADNNPCVNKDHLEVRTAIEVLKDLCTKDLCPKVFVLDTTSATEAQIEDFLNVFNQQDKIPILVTAASMVKHSEFGLDLWQGGINKAYLSEKSEKNENSQNEFARFITELKNVTKGTEPGFTRFARRHVREAMNNINEAIKDSQDNSEPQDATCKDDVQNIPTNPISEESNRKEEGQIINRELDEYVPLLTKKGFFAVQIEKVPEKNVNQNNKQKSLEEGEPPCCTII</sequence>
<dbReference type="RefSeq" id="WP_010947043.1">
    <property type="nucleotide sequence ID" value="NZ_CCZO01000019.1"/>
</dbReference>
<name>A0AAN5PH73_LEGPN</name>
<organism evidence="3 4">
    <name type="scientific">Legionella pneumophila</name>
    <dbReference type="NCBI Taxonomy" id="446"/>
    <lineage>
        <taxon>Bacteria</taxon>
        <taxon>Pseudomonadati</taxon>
        <taxon>Pseudomonadota</taxon>
        <taxon>Gammaproteobacteria</taxon>
        <taxon>Legionellales</taxon>
        <taxon>Legionellaceae</taxon>
        <taxon>Legionella</taxon>
    </lineage>
</organism>
<keyword evidence="1" id="KW-0175">Coiled coil</keyword>
<feature type="region of interest" description="Disordered" evidence="2">
    <location>
        <begin position="1045"/>
        <end position="1081"/>
    </location>
</feature>
<evidence type="ECO:0000313" key="3">
    <source>
        <dbReference type="EMBL" id="HAU1879047.1"/>
    </source>
</evidence>
<gene>
    <name evidence="3" type="primary">legC1</name>
    <name evidence="3" type="ORF">JBJ86_02105</name>
</gene>
<comment type="caution">
    <text evidence="3">The sequence shown here is derived from an EMBL/GenBank/DDBJ whole genome shotgun (WGS) entry which is preliminary data.</text>
</comment>
<accession>A0AAN5PH73</accession>
<protein>
    <submittedName>
        <fullName evidence="3">Dot/Icm T4SS effector LegC1</fullName>
    </submittedName>
</protein>
<reference evidence="3" key="1">
    <citation type="journal article" date="2018" name="Genome Biol.">
        <title>SKESA: strategic k-mer extension for scrupulous assemblies.</title>
        <authorList>
            <person name="Souvorov A."/>
            <person name="Agarwala R."/>
            <person name="Lipman D.J."/>
        </authorList>
    </citation>
    <scope>NUCLEOTIDE SEQUENCE</scope>
    <source>
        <strain evidence="3">AZ00058701</strain>
    </source>
</reference>
<evidence type="ECO:0000313" key="4">
    <source>
        <dbReference type="Proteomes" id="UP000866496"/>
    </source>
</evidence>
<proteinExistence type="predicted"/>
<evidence type="ECO:0000256" key="2">
    <source>
        <dbReference type="SAM" id="MobiDB-lite"/>
    </source>
</evidence>
<dbReference type="EMBL" id="DACWHX010000002">
    <property type="protein sequence ID" value="HAU1879047.1"/>
    <property type="molecule type" value="Genomic_DNA"/>
</dbReference>
<reference evidence="3" key="2">
    <citation type="submission" date="2019-10" db="EMBL/GenBank/DDBJ databases">
        <authorList>
            <consortium name="NCBI Pathogen Detection Project"/>
        </authorList>
    </citation>
    <scope>NUCLEOTIDE SEQUENCE</scope>
    <source>
        <strain evidence="3">AZ00058701</strain>
    </source>
</reference>
<dbReference type="AlphaFoldDB" id="A0AAN5PH73"/>
<evidence type="ECO:0000256" key="1">
    <source>
        <dbReference type="SAM" id="Coils"/>
    </source>
</evidence>
<dbReference type="GeneID" id="57035303"/>
<feature type="coiled-coil region" evidence="1">
    <location>
        <begin position="119"/>
        <end position="146"/>
    </location>
</feature>